<keyword evidence="2" id="KW-1185">Reference proteome</keyword>
<dbReference type="EMBL" id="JACVVK020000025">
    <property type="protein sequence ID" value="KAK7502600.1"/>
    <property type="molecule type" value="Genomic_DNA"/>
</dbReference>
<gene>
    <name evidence="1" type="ORF">BaRGS_00006175</name>
</gene>
<comment type="caution">
    <text evidence="1">The sequence shown here is derived from an EMBL/GenBank/DDBJ whole genome shotgun (WGS) entry which is preliminary data.</text>
</comment>
<evidence type="ECO:0000313" key="2">
    <source>
        <dbReference type="Proteomes" id="UP001519460"/>
    </source>
</evidence>
<evidence type="ECO:0000313" key="1">
    <source>
        <dbReference type="EMBL" id="KAK7502600.1"/>
    </source>
</evidence>
<sequence length="78" mass="8630">LQAQPQQAINTFRQLSPLFCSGSKPWQLVERSFSVTEPAFTQPARQKKQSPVLSRSSCVFRRSVNCLNSTGIALHPAA</sequence>
<proteinExistence type="predicted"/>
<dbReference type="Proteomes" id="UP001519460">
    <property type="component" value="Unassembled WGS sequence"/>
</dbReference>
<protein>
    <submittedName>
        <fullName evidence="1">Uncharacterized protein</fullName>
    </submittedName>
</protein>
<reference evidence="1 2" key="1">
    <citation type="journal article" date="2023" name="Sci. Data">
        <title>Genome assembly of the Korean intertidal mud-creeper Batillaria attramentaria.</title>
        <authorList>
            <person name="Patra A.K."/>
            <person name="Ho P.T."/>
            <person name="Jun S."/>
            <person name="Lee S.J."/>
            <person name="Kim Y."/>
            <person name="Won Y.J."/>
        </authorList>
    </citation>
    <scope>NUCLEOTIDE SEQUENCE [LARGE SCALE GENOMIC DNA]</scope>
    <source>
        <strain evidence="1">Wonlab-2016</strain>
    </source>
</reference>
<accession>A0ABD0LSV1</accession>
<feature type="non-terminal residue" evidence="1">
    <location>
        <position position="1"/>
    </location>
</feature>
<organism evidence="1 2">
    <name type="scientific">Batillaria attramentaria</name>
    <dbReference type="NCBI Taxonomy" id="370345"/>
    <lineage>
        <taxon>Eukaryota</taxon>
        <taxon>Metazoa</taxon>
        <taxon>Spiralia</taxon>
        <taxon>Lophotrochozoa</taxon>
        <taxon>Mollusca</taxon>
        <taxon>Gastropoda</taxon>
        <taxon>Caenogastropoda</taxon>
        <taxon>Sorbeoconcha</taxon>
        <taxon>Cerithioidea</taxon>
        <taxon>Batillariidae</taxon>
        <taxon>Batillaria</taxon>
    </lineage>
</organism>
<name>A0ABD0LSV1_9CAEN</name>
<dbReference type="AlphaFoldDB" id="A0ABD0LSV1"/>